<sequence length="473" mass="50638">MTAPLVVDPGGFTQAAEVYAQVHRNSLVPAITDLFAVLADCGGSAGSDNAGLKWSSDYDPVAYDTVDALADLALAVGQMHDLLQATAANHSNANAQSAPDANPNALVFPPGSLTVCNPPEPPPTFGGSDPEPTGWDWVKGAVQGELWPNGHPSKLRNVAGGWRLMATKLRMSTIALPGARQLIESQQTPETQQALEQADLVKAQFDTLAGVCDELAKSCDAYADSVSHTKGQITQALIELAAIVVVDQAFGWLGAAMTGGGSAAAAQGGMALAISIYGARIAAMIRALIGLTEAARVPIAVSQAISRGTEALIPLLRARPALAGADGVVAPGPFTSFADLRRPKLTQQTKDAIEAKTKKWGPSGKQEEFYEVESEPAVKVPINKSYDDKPWVTQLEKSDDGKYYLDPANRARYPVNPNWEYGHLGGFEHRRLLADAQTQGMNQQEFNDYVNSHPDYFHIEDQYGNRSHRREQK</sequence>
<organism evidence="3 4">
    <name type="scientific">Nocardia wallacei</name>
    <dbReference type="NCBI Taxonomy" id="480035"/>
    <lineage>
        <taxon>Bacteria</taxon>
        <taxon>Bacillati</taxon>
        <taxon>Actinomycetota</taxon>
        <taxon>Actinomycetes</taxon>
        <taxon>Mycobacteriales</taxon>
        <taxon>Nocardiaceae</taxon>
        <taxon>Nocardia</taxon>
    </lineage>
</organism>
<keyword evidence="4" id="KW-1185">Reference proteome</keyword>
<dbReference type="EMBL" id="AP023396">
    <property type="protein sequence ID" value="BCK56219.1"/>
    <property type="molecule type" value="Genomic_DNA"/>
</dbReference>
<dbReference type="GeneID" id="89862517"/>
<feature type="domain" description="Toxin YqcG C-terminal" evidence="1">
    <location>
        <begin position="406"/>
        <end position="471"/>
    </location>
</feature>
<evidence type="ECO:0000259" key="1">
    <source>
        <dbReference type="Pfam" id="PF14410"/>
    </source>
</evidence>
<feature type="domain" description="Outer membrane channel protein CpnT-like N-terminal" evidence="2">
    <location>
        <begin position="133"/>
        <end position="265"/>
    </location>
</feature>
<dbReference type="Pfam" id="PF25547">
    <property type="entry name" value="WXG100_2"/>
    <property type="match status" value="1"/>
</dbReference>
<dbReference type="Pfam" id="PF14410">
    <property type="entry name" value="GH-E"/>
    <property type="match status" value="1"/>
</dbReference>
<evidence type="ECO:0000313" key="4">
    <source>
        <dbReference type="Proteomes" id="UP000516173"/>
    </source>
</evidence>
<protein>
    <submittedName>
        <fullName evidence="3">Uncharacterized protein</fullName>
    </submittedName>
</protein>
<proteinExistence type="predicted"/>
<dbReference type="InterPro" id="IPR026835">
    <property type="entry name" value="YqcG_C"/>
</dbReference>
<dbReference type="AlphaFoldDB" id="A0A7G1KQR1"/>
<reference evidence="3 4" key="1">
    <citation type="submission" date="2020-08" db="EMBL/GenBank/DDBJ databases">
        <title>Genome Sequencing of Nocardia wallacei strain FMUON74 and assembly.</title>
        <authorList>
            <person name="Toyokawa M."/>
            <person name="Uesaka K."/>
        </authorList>
    </citation>
    <scope>NUCLEOTIDE SEQUENCE [LARGE SCALE GENOMIC DNA]</scope>
    <source>
        <strain evidence="3 4">FMUON74</strain>
    </source>
</reference>
<evidence type="ECO:0000259" key="2">
    <source>
        <dbReference type="Pfam" id="PF25547"/>
    </source>
</evidence>
<dbReference type="RefSeq" id="WP_342452784.1">
    <property type="nucleotide sequence ID" value="NZ_AP023396.1"/>
</dbReference>
<evidence type="ECO:0000313" key="3">
    <source>
        <dbReference type="EMBL" id="BCK56219.1"/>
    </source>
</evidence>
<dbReference type="KEGG" id="nwl:NWFMUON74_39910"/>
<dbReference type="Proteomes" id="UP000516173">
    <property type="component" value="Chromosome"/>
</dbReference>
<name>A0A7G1KQR1_9NOCA</name>
<accession>A0A7G1KQR1</accession>
<gene>
    <name evidence="3" type="ORF">NWFMUON74_39910</name>
</gene>
<dbReference type="InterPro" id="IPR057746">
    <property type="entry name" value="CpnT-like_N"/>
</dbReference>